<protein>
    <submittedName>
        <fullName evidence="1">Uncharacterized protein</fullName>
    </submittedName>
</protein>
<proteinExistence type="predicted"/>
<evidence type="ECO:0000313" key="1">
    <source>
        <dbReference type="EMBL" id="CAD9373290.1"/>
    </source>
</evidence>
<dbReference type="AlphaFoldDB" id="A0A7S2F493"/>
<organism evidence="1">
    <name type="scientific">Octactis speculum</name>
    <dbReference type="NCBI Taxonomy" id="3111310"/>
    <lineage>
        <taxon>Eukaryota</taxon>
        <taxon>Sar</taxon>
        <taxon>Stramenopiles</taxon>
        <taxon>Ochrophyta</taxon>
        <taxon>Dictyochophyceae</taxon>
        <taxon>Dictyochales</taxon>
        <taxon>Dictyochaceae</taxon>
        <taxon>Octactis</taxon>
    </lineage>
</organism>
<gene>
    <name evidence="1" type="ORF">DSPE1174_LOCUS1831</name>
</gene>
<dbReference type="EMBL" id="HBGS01003576">
    <property type="protein sequence ID" value="CAD9373290.1"/>
    <property type="molecule type" value="Transcribed_RNA"/>
</dbReference>
<sequence>MGGRRLVDDVIVGAFRFSHWLALLHGAARRWRNERSRGRRSVSCVGMGTLGVVEIVVTRGLNANFGLHKCETGARKKVTPIPEVVKCPSESWSRPRPCRPEVTVSSIQVAYINVDQEYPRPS</sequence>
<accession>A0A7S2F493</accession>
<reference evidence="1" key="1">
    <citation type="submission" date="2021-01" db="EMBL/GenBank/DDBJ databases">
        <authorList>
            <person name="Corre E."/>
            <person name="Pelletier E."/>
            <person name="Niang G."/>
            <person name="Scheremetjew M."/>
            <person name="Finn R."/>
            <person name="Kale V."/>
            <person name="Holt S."/>
            <person name="Cochrane G."/>
            <person name="Meng A."/>
            <person name="Brown T."/>
            <person name="Cohen L."/>
        </authorList>
    </citation>
    <scope>NUCLEOTIDE SEQUENCE</scope>
    <source>
        <strain evidence="1">CCMP1381</strain>
    </source>
</reference>
<name>A0A7S2F493_9STRA</name>